<dbReference type="Proteomes" id="UP000800038">
    <property type="component" value="Unassembled WGS sequence"/>
</dbReference>
<evidence type="ECO:0000256" key="1">
    <source>
        <dbReference type="SAM" id="MobiDB-lite"/>
    </source>
</evidence>
<name>A0A6A5SA62_9PLEO</name>
<protein>
    <recommendedName>
        <fullName evidence="2">F-box domain-containing protein</fullName>
    </recommendedName>
</protein>
<dbReference type="InterPro" id="IPR036047">
    <property type="entry name" value="F-box-like_dom_sf"/>
</dbReference>
<dbReference type="Pfam" id="PF12937">
    <property type="entry name" value="F-box-like"/>
    <property type="match status" value="1"/>
</dbReference>
<reference evidence="3" key="1">
    <citation type="journal article" date="2020" name="Stud. Mycol.">
        <title>101 Dothideomycetes genomes: a test case for predicting lifestyles and emergence of pathogens.</title>
        <authorList>
            <person name="Haridas S."/>
            <person name="Albert R."/>
            <person name="Binder M."/>
            <person name="Bloem J."/>
            <person name="Labutti K."/>
            <person name="Salamov A."/>
            <person name="Andreopoulos B."/>
            <person name="Baker S."/>
            <person name="Barry K."/>
            <person name="Bills G."/>
            <person name="Bluhm B."/>
            <person name="Cannon C."/>
            <person name="Castanera R."/>
            <person name="Culley D."/>
            <person name="Daum C."/>
            <person name="Ezra D."/>
            <person name="Gonzalez J."/>
            <person name="Henrissat B."/>
            <person name="Kuo A."/>
            <person name="Liang C."/>
            <person name="Lipzen A."/>
            <person name="Lutzoni F."/>
            <person name="Magnuson J."/>
            <person name="Mondo S."/>
            <person name="Nolan M."/>
            <person name="Ohm R."/>
            <person name="Pangilinan J."/>
            <person name="Park H.-J."/>
            <person name="Ramirez L."/>
            <person name="Alfaro M."/>
            <person name="Sun H."/>
            <person name="Tritt A."/>
            <person name="Yoshinaga Y."/>
            <person name="Zwiers L.-H."/>
            <person name="Turgeon B."/>
            <person name="Goodwin S."/>
            <person name="Spatafora J."/>
            <person name="Crous P."/>
            <person name="Grigoriev I."/>
        </authorList>
    </citation>
    <scope>NUCLEOTIDE SEQUENCE</scope>
    <source>
        <strain evidence="3">CBS 161.51</strain>
    </source>
</reference>
<dbReference type="AlphaFoldDB" id="A0A6A5SA62"/>
<sequence>MSIINERDFPLLPSQVAKRRLVMKHGATTRNANRSRVPGSGATLNDLPDELILQVLSYLPGIDVDRFQISTLLSISLANRRLYRIVIGKVYTTYNSHFYEPYLFLRTMVSNPLLAEMVQSVDISYGKWAHHERVRYKPTAQDKKIIKEGMRTLAMPGWKNLATNCNENLMGIETLHDAVLMHIPNIASLIVRDDTRSNHRCPSWADLISKVSSGTISGRMHGFEHLQSLNVDIRSSNLSQLAPLFRLQSLRFLTLREIIEYGQRKERKVSELQRLIPPACNNLEELNLEHTFYSMGVLGVLLASPRQLKSFRYDVTLDHLDEPHTSTEVGDANLSTVLHQQEGSVENLEIFCDAQVEEKTRGRIHLHDSLKGFTSLQCLTCPLSTLTSGSSFVERLPPSLLNFRTTIRRCTGDQECLGALEHVAAHYRTHVPLLKEIRIVAPQSTMDTHDWKRLIMSFSETSITFVVEKEEEYGGFSDDWRDDSSDSSRSSDEVDLYSDVEEDD</sequence>
<dbReference type="OrthoDB" id="2520703at2759"/>
<organism evidence="3 4">
    <name type="scientific">Clathrospora elynae</name>
    <dbReference type="NCBI Taxonomy" id="706981"/>
    <lineage>
        <taxon>Eukaryota</taxon>
        <taxon>Fungi</taxon>
        <taxon>Dikarya</taxon>
        <taxon>Ascomycota</taxon>
        <taxon>Pezizomycotina</taxon>
        <taxon>Dothideomycetes</taxon>
        <taxon>Pleosporomycetidae</taxon>
        <taxon>Pleosporales</taxon>
        <taxon>Diademaceae</taxon>
        <taxon>Clathrospora</taxon>
    </lineage>
</organism>
<keyword evidence="4" id="KW-1185">Reference proteome</keyword>
<evidence type="ECO:0000259" key="2">
    <source>
        <dbReference type="PROSITE" id="PS50181"/>
    </source>
</evidence>
<dbReference type="PROSITE" id="PS50181">
    <property type="entry name" value="FBOX"/>
    <property type="match status" value="1"/>
</dbReference>
<dbReference type="SUPFAM" id="SSF81383">
    <property type="entry name" value="F-box domain"/>
    <property type="match status" value="1"/>
</dbReference>
<dbReference type="InterPro" id="IPR001810">
    <property type="entry name" value="F-box_dom"/>
</dbReference>
<feature type="compositionally biased region" description="Acidic residues" evidence="1">
    <location>
        <begin position="493"/>
        <end position="504"/>
    </location>
</feature>
<evidence type="ECO:0000313" key="3">
    <source>
        <dbReference type="EMBL" id="KAF1937465.1"/>
    </source>
</evidence>
<proteinExistence type="predicted"/>
<feature type="compositionally biased region" description="Basic and acidic residues" evidence="1">
    <location>
        <begin position="478"/>
        <end position="492"/>
    </location>
</feature>
<feature type="domain" description="F-box" evidence="2">
    <location>
        <begin position="41"/>
        <end position="97"/>
    </location>
</feature>
<accession>A0A6A5SA62</accession>
<evidence type="ECO:0000313" key="4">
    <source>
        <dbReference type="Proteomes" id="UP000800038"/>
    </source>
</evidence>
<dbReference type="EMBL" id="ML976138">
    <property type="protein sequence ID" value="KAF1937465.1"/>
    <property type="molecule type" value="Genomic_DNA"/>
</dbReference>
<gene>
    <name evidence="3" type="ORF">EJ02DRAFT_55536</name>
</gene>
<feature type="region of interest" description="Disordered" evidence="1">
    <location>
        <begin position="475"/>
        <end position="504"/>
    </location>
</feature>